<proteinExistence type="predicted"/>
<evidence type="ECO:0000313" key="1">
    <source>
        <dbReference type="EMBL" id="KAJ7734600.1"/>
    </source>
</evidence>
<sequence>MRGIVACVSRDWHDRVYTVSEFWSSITIFKSVSLDRLKFVLSKCDTGPIHVRLHLRDIRAIFGKPPTVWSVAILVDGIMDLISPHFRRWQSFQLITENPFVFSRVQYHCRTISVEALHNLHLAYVYMPGYSPNPLPLETYDLPFHPHPWFSDSFGTVRRATLFCCHLNWAAFGAYKNLESLEISDFFRSDDLDPSILPTIFQSAHRLRSLTIGAIRSFPVGSNFKLASNSLRTLDVEFYRPDFVGRILASIQAPNLHSLTVRQVYDGVDLLLKCPSLLSTVRSFAVHSSIGDRVLLFRLFSAMPNLVSLDLTHSTSDAFYAYTDWALTRPGLHLPNPSTNLRSLFLGRVKPQSILRLVEFIDSRPEYSPRAGLRKLRFEQMSDSPGDSPALCKLRGCVSDFAITNVFWQTL</sequence>
<organism evidence="1 2">
    <name type="scientific">Mycena metata</name>
    <dbReference type="NCBI Taxonomy" id="1033252"/>
    <lineage>
        <taxon>Eukaryota</taxon>
        <taxon>Fungi</taxon>
        <taxon>Dikarya</taxon>
        <taxon>Basidiomycota</taxon>
        <taxon>Agaricomycotina</taxon>
        <taxon>Agaricomycetes</taxon>
        <taxon>Agaricomycetidae</taxon>
        <taxon>Agaricales</taxon>
        <taxon>Marasmiineae</taxon>
        <taxon>Mycenaceae</taxon>
        <taxon>Mycena</taxon>
    </lineage>
</organism>
<name>A0AAD7I4X9_9AGAR</name>
<dbReference type="Proteomes" id="UP001215598">
    <property type="component" value="Unassembled WGS sequence"/>
</dbReference>
<gene>
    <name evidence="1" type="ORF">B0H16DRAFT_1767101</name>
</gene>
<dbReference type="Gene3D" id="3.80.10.10">
    <property type="entry name" value="Ribonuclease Inhibitor"/>
    <property type="match status" value="1"/>
</dbReference>
<evidence type="ECO:0008006" key="3">
    <source>
        <dbReference type="Google" id="ProtNLM"/>
    </source>
</evidence>
<dbReference type="InterPro" id="IPR032675">
    <property type="entry name" value="LRR_dom_sf"/>
</dbReference>
<comment type="caution">
    <text evidence="1">The sequence shown here is derived from an EMBL/GenBank/DDBJ whole genome shotgun (WGS) entry which is preliminary data.</text>
</comment>
<keyword evidence="2" id="KW-1185">Reference proteome</keyword>
<dbReference type="SUPFAM" id="SSF52047">
    <property type="entry name" value="RNI-like"/>
    <property type="match status" value="1"/>
</dbReference>
<dbReference type="AlphaFoldDB" id="A0AAD7I4X9"/>
<reference evidence="1" key="1">
    <citation type="submission" date="2023-03" db="EMBL/GenBank/DDBJ databases">
        <title>Massive genome expansion in bonnet fungi (Mycena s.s.) driven by repeated elements and novel gene families across ecological guilds.</title>
        <authorList>
            <consortium name="Lawrence Berkeley National Laboratory"/>
            <person name="Harder C.B."/>
            <person name="Miyauchi S."/>
            <person name="Viragh M."/>
            <person name="Kuo A."/>
            <person name="Thoen E."/>
            <person name="Andreopoulos B."/>
            <person name="Lu D."/>
            <person name="Skrede I."/>
            <person name="Drula E."/>
            <person name="Henrissat B."/>
            <person name="Morin E."/>
            <person name="Kohler A."/>
            <person name="Barry K."/>
            <person name="LaButti K."/>
            <person name="Morin E."/>
            <person name="Salamov A."/>
            <person name="Lipzen A."/>
            <person name="Mereny Z."/>
            <person name="Hegedus B."/>
            <person name="Baldrian P."/>
            <person name="Stursova M."/>
            <person name="Weitz H."/>
            <person name="Taylor A."/>
            <person name="Grigoriev I.V."/>
            <person name="Nagy L.G."/>
            <person name="Martin F."/>
            <person name="Kauserud H."/>
        </authorList>
    </citation>
    <scope>NUCLEOTIDE SEQUENCE</scope>
    <source>
        <strain evidence="1">CBHHK182m</strain>
    </source>
</reference>
<dbReference type="EMBL" id="JARKIB010000131">
    <property type="protein sequence ID" value="KAJ7734600.1"/>
    <property type="molecule type" value="Genomic_DNA"/>
</dbReference>
<evidence type="ECO:0000313" key="2">
    <source>
        <dbReference type="Proteomes" id="UP001215598"/>
    </source>
</evidence>
<protein>
    <recommendedName>
        <fullName evidence="3">F-box domain-containing protein</fullName>
    </recommendedName>
</protein>
<accession>A0AAD7I4X9</accession>